<dbReference type="AlphaFoldDB" id="A0A1X7BTP3"/>
<sequence>MSTKIAISATETGTVRVFATELHKDQIDGFDVAAALGAENLNMDQVELFDLADLQGLGLSAYLHEGHGIPTEQLSDMAVQLSALKGVVLIVPSRAFDGRKQTLTPTAPLRLTGTFFEEQPPVSFEKLPSEAAQGNVNTDTKPKPSNAAISGRVAMIALLVLALLVAVMIWIAG</sequence>
<accession>A0A1X7BTP3</accession>
<evidence type="ECO:0000313" key="2">
    <source>
        <dbReference type="EMBL" id="SMC12933.1"/>
    </source>
</evidence>
<evidence type="ECO:0000313" key="3">
    <source>
        <dbReference type="Proteomes" id="UP000193224"/>
    </source>
</evidence>
<reference evidence="2 3" key="1">
    <citation type="submission" date="2017-03" db="EMBL/GenBank/DDBJ databases">
        <authorList>
            <person name="Afonso C.L."/>
            <person name="Miller P.J."/>
            <person name="Scott M.A."/>
            <person name="Spackman E."/>
            <person name="Goraichik I."/>
            <person name="Dimitrov K.M."/>
            <person name="Suarez D.L."/>
            <person name="Swayne D.E."/>
        </authorList>
    </citation>
    <scope>NUCLEOTIDE SEQUENCE [LARGE SCALE GENOMIC DNA]</scope>
    <source>
        <strain evidence="2 3">CECT 7745</strain>
    </source>
</reference>
<name>A0A1X7BTP3_9RHOB</name>
<keyword evidence="1" id="KW-1133">Transmembrane helix</keyword>
<dbReference type="Proteomes" id="UP000193224">
    <property type="component" value="Unassembled WGS sequence"/>
</dbReference>
<feature type="transmembrane region" description="Helical" evidence="1">
    <location>
        <begin position="153"/>
        <end position="172"/>
    </location>
</feature>
<keyword evidence="1" id="KW-0472">Membrane</keyword>
<dbReference type="EMBL" id="FWXB01000010">
    <property type="protein sequence ID" value="SMC12933.1"/>
    <property type="molecule type" value="Genomic_DNA"/>
</dbReference>
<protein>
    <submittedName>
        <fullName evidence="2">Uncharacterized protein</fullName>
    </submittedName>
</protein>
<evidence type="ECO:0000256" key="1">
    <source>
        <dbReference type="SAM" id="Phobius"/>
    </source>
</evidence>
<dbReference type="RefSeq" id="WP_085800882.1">
    <property type="nucleotide sequence ID" value="NZ_FWXB01000010.1"/>
</dbReference>
<keyword evidence="1" id="KW-0812">Transmembrane</keyword>
<proteinExistence type="predicted"/>
<organism evidence="2 3">
    <name type="scientific">Roseovarius aestuarii</name>
    <dbReference type="NCBI Taxonomy" id="475083"/>
    <lineage>
        <taxon>Bacteria</taxon>
        <taxon>Pseudomonadati</taxon>
        <taxon>Pseudomonadota</taxon>
        <taxon>Alphaproteobacteria</taxon>
        <taxon>Rhodobacterales</taxon>
        <taxon>Roseobacteraceae</taxon>
        <taxon>Roseovarius</taxon>
    </lineage>
</organism>
<dbReference type="OrthoDB" id="7875742at2"/>
<keyword evidence="3" id="KW-1185">Reference proteome</keyword>
<gene>
    <name evidence="2" type="ORF">ROA7745_02766</name>
</gene>